<dbReference type="Proteomes" id="UP000077069">
    <property type="component" value="Unassembled WGS sequence"/>
</dbReference>
<sequence length="353" mass="40783">MRRNASIQHQSALYQFAFRTFVCAHFEHRYPPSSLIAGLLYGLLGHDSFAGHLSLDLFDWIESYVLFLAQQDQKKASLNGLLAKLMSDLANKSLPNHGVLELMIPHIDEYKSFHSVSNLLERLPKSGTKLSNIRFLDGYVDQVLEEVSKQHDSSRLGYNAHAFQRFLDAHRALHATTVEPKTRIAELQSRRFFNHILARANDAHIVPLAYRNLTPDIPREVQADLIHQFAHQYALDRTRSCQQNWRAIRYLYLYLKIHELPIQPLFTRTVVSVCITRPLSENKFVAQKKAIWVCRLVAQVEGVEAARRVEQYFWAWRGDLILQAKRDLIELGEYGWAHVSTMERLKLLSGIRG</sequence>
<dbReference type="RefSeq" id="XP_018033065.1">
    <property type="nucleotide sequence ID" value="XM_018174693.1"/>
</dbReference>
<evidence type="ECO:0000313" key="1">
    <source>
        <dbReference type="EMBL" id="OAG02700.1"/>
    </source>
</evidence>
<dbReference type="EMBL" id="KV441555">
    <property type="protein sequence ID" value="OAG02700.1"/>
    <property type="molecule type" value="Genomic_DNA"/>
</dbReference>
<gene>
    <name evidence="1" type="ORF">CC84DRAFT_1096976</name>
</gene>
<evidence type="ECO:0000313" key="2">
    <source>
        <dbReference type="Proteomes" id="UP000077069"/>
    </source>
</evidence>
<name>A0A177C7M2_9PLEO</name>
<dbReference type="InParanoid" id="A0A177C7M2"/>
<dbReference type="GeneID" id="28758179"/>
<dbReference type="STRING" id="1460663.A0A177C7M2"/>
<protein>
    <submittedName>
        <fullName evidence="1">Uncharacterized protein</fullName>
    </submittedName>
</protein>
<reference evidence="1 2" key="1">
    <citation type="submission" date="2016-05" db="EMBL/GenBank/DDBJ databases">
        <title>Comparative analysis of secretome profiles of manganese(II)-oxidizing ascomycete fungi.</title>
        <authorList>
            <consortium name="DOE Joint Genome Institute"/>
            <person name="Zeiner C.A."/>
            <person name="Purvine S.O."/>
            <person name="Zink E.M."/>
            <person name="Wu S."/>
            <person name="Pasa-Tolic L."/>
            <person name="Chaput D.L."/>
            <person name="Haridas S."/>
            <person name="Grigoriev I.V."/>
            <person name="Santelli C.M."/>
            <person name="Hansel C.M."/>
        </authorList>
    </citation>
    <scope>NUCLEOTIDE SEQUENCE [LARGE SCALE GENOMIC DNA]</scope>
    <source>
        <strain evidence="1 2">AP3s5-JAC2a</strain>
    </source>
</reference>
<accession>A0A177C7M2</accession>
<dbReference type="OrthoDB" id="5428038at2759"/>
<organism evidence="1 2">
    <name type="scientific">Paraphaeosphaeria sporulosa</name>
    <dbReference type="NCBI Taxonomy" id="1460663"/>
    <lineage>
        <taxon>Eukaryota</taxon>
        <taxon>Fungi</taxon>
        <taxon>Dikarya</taxon>
        <taxon>Ascomycota</taxon>
        <taxon>Pezizomycotina</taxon>
        <taxon>Dothideomycetes</taxon>
        <taxon>Pleosporomycetidae</taxon>
        <taxon>Pleosporales</taxon>
        <taxon>Massarineae</taxon>
        <taxon>Didymosphaeriaceae</taxon>
        <taxon>Paraphaeosphaeria</taxon>
    </lineage>
</organism>
<proteinExistence type="predicted"/>
<keyword evidence="2" id="KW-1185">Reference proteome</keyword>
<dbReference type="AlphaFoldDB" id="A0A177C7M2"/>